<dbReference type="EMBL" id="BGZK01001105">
    <property type="protein sequence ID" value="GBP71361.1"/>
    <property type="molecule type" value="Genomic_DNA"/>
</dbReference>
<proteinExistence type="predicted"/>
<organism evidence="1 2">
    <name type="scientific">Eumeta variegata</name>
    <name type="common">Bagworm moth</name>
    <name type="synonym">Eumeta japonica</name>
    <dbReference type="NCBI Taxonomy" id="151549"/>
    <lineage>
        <taxon>Eukaryota</taxon>
        <taxon>Metazoa</taxon>
        <taxon>Ecdysozoa</taxon>
        <taxon>Arthropoda</taxon>
        <taxon>Hexapoda</taxon>
        <taxon>Insecta</taxon>
        <taxon>Pterygota</taxon>
        <taxon>Neoptera</taxon>
        <taxon>Endopterygota</taxon>
        <taxon>Lepidoptera</taxon>
        <taxon>Glossata</taxon>
        <taxon>Ditrysia</taxon>
        <taxon>Tineoidea</taxon>
        <taxon>Psychidae</taxon>
        <taxon>Oiketicinae</taxon>
        <taxon>Eumeta</taxon>
    </lineage>
</organism>
<name>A0A4C1Y554_EUMVA</name>
<accession>A0A4C1Y554</accession>
<keyword evidence="2" id="KW-1185">Reference proteome</keyword>
<gene>
    <name evidence="1" type="ORF">EVAR_50259_1</name>
</gene>
<evidence type="ECO:0000313" key="2">
    <source>
        <dbReference type="Proteomes" id="UP000299102"/>
    </source>
</evidence>
<sequence length="101" mass="11352">MLVRFTKRAPSLPSTTTTRLPVVCHPTTRITTRVPHITRNVVEEPTFLLEKLHELVEGPTSWYQLTSITMEQPLPGSTILEVTVLPATTVTKRRTVLCTTN</sequence>
<dbReference type="AlphaFoldDB" id="A0A4C1Y554"/>
<evidence type="ECO:0000313" key="1">
    <source>
        <dbReference type="EMBL" id="GBP71361.1"/>
    </source>
</evidence>
<comment type="caution">
    <text evidence="1">The sequence shown here is derived from an EMBL/GenBank/DDBJ whole genome shotgun (WGS) entry which is preliminary data.</text>
</comment>
<reference evidence="1 2" key="1">
    <citation type="journal article" date="2019" name="Commun. Biol.">
        <title>The bagworm genome reveals a unique fibroin gene that provides high tensile strength.</title>
        <authorList>
            <person name="Kono N."/>
            <person name="Nakamura H."/>
            <person name="Ohtoshi R."/>
            <person name="Tomita M."/>
            <person name="Numata K."/>
            <person name="Arakawa K."/>
        </authorList>
    </citation>
    <scope>NUCLEOTIDE SEQUENCE [LARGE SCALE GENOMIC DNA]</scope>
</reference>
<protein>
    <submittedName>
        <fullName evidence="1">Uncharacterized protein</fullName>
    </submittedName>
</protein>
<dbReference type="Proteomes" id="UP000299102">
    <property type="component" value="Unassembled WGS sequence"/>
</dbReference>